<keyword evidence="3" id="KW-1185">Reference proteome</keyword>
<keyword evidence="1" id="KW-0812">Transmembrane</keyword>
<sequence length="128" mass="15448">MGRFRRGFDFKTKLLMGLCGIAFVAAVIFLTMTLWNWLIPELFHGPTVTYWQAFGLLLLGKLLFGWHNNGGRRFGSRRAEWKDRFRDKWQNMTAEEQQELRDKMRDRCRGWNRWTPDARDEENKEKFQ</sequence>
<evidence type="ECO:0000256" key="1">
    <source>
        <dbReference type="SAM" id="Phobius"/>
    </source>
</evidence>
<evidence type="ECO:0000313" key="3">
    <source>
        <dbReference type="Proteomes" id="UP000184420"/>
    </source>
</evidence>
<dbReference type="AlphaFoldDB" id="A0A1M6W0I1"/>
<accession>A0A1M6W0I1</accession>
<dbReference type="OrthoDB" id="1099872at2"/>
<feature type="transmembrane region" description="Helical" evidence="1">
    <location>
        <begin position="12"/>
        <end position="38"/>
    </location>
</feature>
<feature type="transmembrane region" description="Helical" evidence="1">
    <location>
        <begin position="50"/>
        <end position="68"/>
    </location>
</feature>
<gene>
    <name evidence="2" type="ORF">SAMN05444266_101437</name>
</gene>
<dbReference type="EMBL" id="FRBL01000001">
    <property type="protein sequence ID" value="SHK87271.1"/>
    <property type="molecule type" value="Genomic_DNA"/>
</dbReference>
<dbReference type="RefSeq" id="WP_143159797.1">
    <property type="nucleotide sequence ID" value="NZ_FRBL01000001.1"/>
</dbReference>
<dbReference type="Proteomes" id="UP000184420">
    <property type="component" value="Unassembled WGS sequence"/>
</dbReference>
<dbReference type="STRING" id="1419482.SAMN05444266_101437"/>
<name>A0A1M6W0I1_9BACT</name>
<proteinExistence type="predicted"/>
<keyword evidence="1" id="KW-1133">Transmembrane helix</keyword>
<protein>
    <submittedName>
        <fullName evidence="2">Uncharacterized protein</fullName>
    </submittedName>
</protein>
<organism evidence="2 3">
    <name type="scientific">Chitinophaga jiangningensis</name>
    <dbReference type="NCBI Taxonomy" id="1419482"/>
    <lineage>
        <taxon>Bacteria</taxon>
        <taxon>Pseudomonadati</taxon>
        <taxon>Bacteroidota</taxon>
        <taxon>Chitinophagia</taxon>
        <taxon>Chitinophagales</taxon>
        <taxon>Chitinophagaceae</taxon>
        <taxon>Chitinophaga</taxon>
    </lineage>
</organism>
<evidence type="ECO:0000313" key="2">
    <source>
        <dbReference type="EMBL" id="SHK87271.1"/>
    </source>
</evidence>
<reference evidence="2 3" key="1">
    <citation type="submission" date="2016-11" db="EMBL/GenBank/DDBJ databases">
        <authorList>
            <person name="Jaros S."/>
            <person name="Januszkiewicz K."/>
            <person name="Wedrychowicz H."/>
        </authorList>
    </citation>
    <scope>NUCLEOTIDE SEQUENCE [LARGE SCALE GENOMIC DNA]</scope>
    <source>
        <strain evidence="2 3">DSM 27406</strain>
    </source>
</reference>
<keyword evidence="1" id="KW-0472">Membrane</keyword>